<proteinExistence type="inferred from homology"/>
<feature type="compositionally biased region" description="Basic and acidic residues" evidence="4">
    <location>
        <begin position="260"/>
        <end position="291"/>
    </location>
</feature>
<reference evidence="6" key="1">
    <citation type="journal article" date="2020" name="bioRxiv">
        <title>Hybrid origin of Populus tomentosa Carr. identified through genome sequencing and phylogenomic analysis.</title>
        <authorList>
            <person name="An X."/>
            <person name="Gao K."/>
            <person name="Chen Z."/>
            <person name="Li J."/>
            <person name="Yang X."/>
            <person name="Yang X."/>
            <person name="Zhou J."/>
            <person name="Guo T."/>
            <person name="Zhao T."/>
            <person name="Huang S."/>
            <person name="Miao D."/>
            <person name="Khan W.U."/>
            <person name="Rao P."/>
            <person name="Ye M."/>
            <person name="Lei B."/>
            <person name="Liao W."/>
            <person name="Wang J."/>
            <person name="Ji L."/>
            <person name="Li Y."/>
            <person name="Guo B."/>
            <person name="Mustafa N.S."/>
            <person name="Li S."/>
            <person name="Yun Q."/>
            <person name="Keller S.R."/>
            <person name="Mao J."/>
            <person name="Zhang R."/>
            <person name="Strauss S.H."/>
        </authorList>
    </citation>
    <scope>NUCLEOTIDE SEQUENCE</scope>
    <source>
        <strain evidence="6">GM15</strain>
        <tissue evidence="6">Leaf</tissue>
    </source>
</reference>
<evidence type="ECO:0000256" key="4">
    <source>
        <dbReference type="SAM" id="MobiDB-lite"/>
    </source>
</evidence>
<evidence type="ECO:0000256" key="3">
    <source>
        <dbReference type="SAM" id="Coils"/>
    </source>
</evidence>
<dbReference type="AlphaFoldDB" id="A0A8X7Z3T1"/>
<evidence type="ECO:0000256" key="2">
    <source>
        <dbReference type="ARBA" id="ARBA00022829"/>
    </source>
</evidence>
<organism evidence="6 7">
    <name type="scientific">Populus tomentosa</name>
    <name type="common">Chinese white poplar</name>
    <dbReference type="NCBI Taxonomy" id="118781"/>
    <lineage>
        <taxon>Eukaryota</taxon>
        <taxon>Viridiplantae</taxon>
        <taxon>Streptophyta</taxon>
        <taxon>Embryophyta</taxon>
        <taxon>Tracheophyta</taxon>
        <taxon>Spermatophyta</taxon>
        <taxon>Magnoliopsida</taxon>
        <taxon>eudicotyledons</taxon>
        <taxon>Gunneridae</taxon>
        <taxon>Pentapetalae</taxon>
        <taxon>rosids</taxon>
        <taxon>fabids</taxon>
        <taxon>Malpighiales</taxon>
        <taxon>Salicaceae</taxon>
        <taxon>Saliceae</taxon>
        <taxon>Populus</taxon>
    </lineage>
</organism>
<dbReference type="PANTHER" id="PTHR34373:SF9">
    <property type="entry name" value="SHUGOSHIN 2"/>
    <property type="match status" value="1"/>
</dbReference>
<accession>A0A8X7Z3T1</accession>
<dbReference type="InterPro" id="IPR011515">
    <property type="entry name" value="Shugoshin_C"/>
</dbReference>
<feature type="compositionally biased region" description="Basic and acidic residues" evidence="4">
    <location>
        <begin position="171"/>
        <end position="180"/>
    </location>
</feature>
<dbReference type="Pfam" id="PF07557">
    <property type="entry name" value="Shugoshin_C"/>
    <property type="match status" value="1"/>
</dbReference>
<evidence type="ECO:0000313" key="6">
    <source>
        <dbReference type="EMBL" id="KAG6760412.1"/>
    </source>
</evidence>
<feature type="coiled-coil region" evidence="3">
    <location>
        <begin position="94"/>
        <end position="128"/>
    </location>
</feature>
<evidence type="ECO:0000256" key="1">
    <source>
        <dbReference type="ARBA" id="ARBA00010845"/>
    </source>
</evidence>
<comment type="caution">
    <text evidence="6">The sequence shown here is derived from an EMBL/GenBank/DDBJ whole genome shotgun (WGS) entry which is preliminary data.</text>
</comment>
<evidence type="ECO:0000259" key="5">
    <source>
        <dbReference type="Pfam" id="PF07557"/>
    </source>
</evidence>
<keyword evidence="3" id="KW-0175">Coiled coil</keyword>
<dbReference type="EMBL" id="JAAWWB010000019">
    <property type="protein sequence ID" value="KAG6760412.1"/>
    <property type="molecule type" value="Genomic_DNA"/>
</dbReference>
<dbReference type="Proteomes" id="UP000886885">
    <property type="component" value="Chromosome 10A"/>
</dbReference>
<dbReference type="GO" id="GO:0000775">
    <property type="term" value="C:chromosome, centromeric region"/>
    <property type="evidence" value="ECO:0007669"/>
    <property type="project" value="InterPro"/>
</dbReference>
<dbReference type="GO" id="GO:0034090">
    <property type="term" value="P:maintenance of meiotic sister chromatid cohesion"/>
    <property type="evidence" value="ECO:0007669"/>
    <property type="project" value="InterPro"/>
</dbReference>
<evidence type="ECO:0000313" key="7">
    <source>
        <dbReference type="Proteomes" id="UP000886885"/>
    </source>
</evidence>
<comment type="similarity">
    <text evidence="1">Belongs to the shugoshin family.</text>
</comment>
<dbReference type="GO" id="GO:0045144">
    <property type="term" value="P:meiotic sister chromatid segregation"/>
    <property type="evidence" value="ECO:0007669"/>
    <property type="project" value="InterPro"/>
</dbReference>
<name>A0A8X7Z3T1_POPTO</name>
<dbReference type="GO" id="GO:0005634">
    <property type="term" value="C:nucleus"/>
    <property type="evidence" value="ECO:0007669"/>
    <property type="project" value="InterPro"/>
</dbReference>
<keyword evidence="2" id="KW-0159">Chromosome partition</keyword>
<dbReference type="OrthoDB" id="770508at2759"/>
<dbReference type="PANTHER" id="PTHR34373">
    <property type="entry name" value="SHUGOSHIN 2"/>
    <property type="match status" value="1"/>
</dbReference>
<feature type="domain" description="Shugoshin C-terminal" evidence="5">
    <location>
        <begin position="371"/>
        <end position="394"/>
    </location>
</feature>
<protein>
    <recommendedName>
        <fullName evidence="5">Shugoshin C-terminal domain-containing protein</fullName>
    </recommendedName>
</protein>
<sequence>MIQIRVGIAVYNSLNCVIDEIGNVSGDKIKGEKLEKGSLAGIARRKMLADISNLSQRNQYGKSQSVLVSKEHVEKLKRDIMALTKLVADRNKIIELSAIELQKLRVNYQQLQQQNLQLAQTNSQMLAELNAGKDKLKAYQHELGCKNGLLNAKKLELKEKTKKVRSQNTRNEVETIKGDKAAQFSQPEDNKPCNIKRKRQSKVQSLDSSAVKPGQTEENAEKKSICSRRRSAMFKSGEKPAEKNTVTKSVRLRRQSARLKSGEEPNEKDIDTKRQSARFKSGEEPTEKDTDTKRICTGRQSTRVKYEDQIQEPAENLFQTDDAKFHIPPLHDDPVHESCPTSSVLSVKIESETGNSVPRFETQELRRTSFRPTRRAAEKVQTYKEIPINVKMRRNEKSISHADPVNVQATAFSFIMVRGQLMIRKCTKSVYEEETISNFLLNDSAASVIMLMLNTYMLYLLEIEIAGANVGVAVRAG</sequence>
<keyword evidence="7" id="KW-1185">Reference proteome</keyword>
<gene>
    <name evidence="6" type="ORF">POTOM_036933</name>
</gene>
<feature type="region of interest" description="Disordered" evidence="4">
    <location>
        <begin position="160"/>
        <end position="291"/>
    </location>
</feature>
<dbReference type="InterPro" id="IPR044693">
    <property type="entry name" value="SGO_plant"/>
</dbReference>